<dbReference type="GO" id="GO:0032545">
    <property type="term" value="C:CURI complex"/>
    <property type="evidence" value="ECO:0007669"/>
    <property type="project" value="TreeGrafter"/>
</dbReference>
<feature type="compositionally biased region" description="Acidic residues" evidence="5">
    <location>
        <begin position="43"/>
        <end position="65"/>
    </location>
</feature>
<evidence type="ECO:0000256" key="1">
    <source>
        <dbReference type="ARBA" id="ARBA00004604"/>
    </source>
</evidence>
<evidence type="ECO:0000259" key="8">
    <source>
        <dbReference type="Pfam" id="PF17404"/>
    </source>
</evidence>
<gene>
    <name evidence="12" type="primary">UTP22</name>
    <name evidence="12" type="ORF">H4219_003020</name>
</gene>
<dbReference type="Gene3D" id="3.30.70.3030">
    <property type="match status" value="1"/>
</dbReference>
<dbReference type="OrthoDB" id="10251401at2759"/>
<feature type="domain" description="Nrap protein" evidence="9">
    <location>
        <begin position="805"/>
        <end position="1024"/>
    </location>
</feature>
<dbReference type="EMBL" id="JANBPU010000062">
    <property type="protein sequence ID" value="KAJ1917766.1"/>
    <property type="molecule type" value="Genomic_DNA"/>
</dbReference>
<dbReference type="Pfam" id="PF03813">
    <property type="entry name" value="Nrap"/>
    <property type="match status" value="1"/>
</dbReference>
<dbReference type="PANTHER" id="PTHR17972:SF0">
    <property type="entry name" value="NUCLEOLAR PROTEIN 6"/>
    <property type="match status" value="1"/>
</dbReference>
<evidence type="ECO:0000313" key="13">
    <source>
        <dbReference type="Proteomes" id="UP001150538"/>
    </source>
</evidence>
<comment type="similarity">
    <text evidence="2">Belongs to the NRAP family.</text>
</comment>
<keyword evidence="13" id="KW-1185">Reference proteome</keyword>
<dbReference type="GO" id="GO:0006409">
    <property type="term" value="P:tRNA export from nucleus"/>
    <property type="evidence" value="ECO:0007669"/>
    <property type="project" value="TreeGrafter"/>
</dbReference>
<comment type="caution">
    <text evidence="12">The sequence shown here is derived from an EMBL/GenBank/DDBJ whole genome shotgun (WGS) entry which is preliminary data.</text>
</comment>
<feature type="compositionally biased region" description="Basic and acidic residues" evidence="5">
    <location>
        <begin position="31"/>
        <end position="42"/>
    </location>
</feature>
<feature type="domain" description="Nrap protein" evidence="7">
    <location>
        <begin position="396"/>
        <end position="554"/>
    </location>
</feature>
<dbReference type="PANTHER" id="PTHR17972">
    <property type="entry name" value="NUCLEOLAR RNA-ASSOCIATED PROTEIN"/>
    <property type="match status" value="1"/>
</dbReference>
<dbReference type="GO" id="GO:0006364">
    <property type="term" value="P:rRNA processing"/>
    <property type="evidence" value="ECO:0007669"/>
    <property type="project" value="TreeGrafter"/>
</dbReference>
<feature type="domain" description="Nrap protein" evidence="10">
    <location>
        <begin position="1031"/>
        <end position="1209"/>
    </location>
</feature>
<feature type="compositionally biased region" description="Basic residues" evidence="5">
    <location>
        <begin position="1"/>
        <end position="11"/>
    </location>
</feature>
<dbReference type="GO" id="GO:0032040">
    <property type="term" value="C:small-subunit processome"/>
    <property type="evidence" value="ECO:0007669"/>
    <property type="project" value="TreeGrafter"/>
</dbReference>
<dbReference type="Pfam" id="PF17404">
    <property type="entry name" value="Nrap_D3"/>
    <property type="match status" value="1"/>
</dbReference>
<feature type="region of interest" description="Disordered" evidence="5">
    <location>
        <begin position="1"/>
        <end position="65"/>
    </location>
</feature>
<dbReference type="InterPro" id="IPR035370">
    <property type="entry name" value="Nrap_D5"/>
</dbReference>
<dbReference type="GO" id="GO:0003723">
    <property type="term" value="F:RNA binding"/>
    <property type="evidence" value="ECO:0007669"/>
    <property type="project" value="UniProtKB-KW"/>
</dbReference>
<proteinExistence type="inferred from homology"/>
<evidence type="ECO:0000256" key="3">
    <source>
        <dbReference type="ARBA" id="ARBA00022884"/>
    </source>
</evidence>
<name>A0A9W7ZW07_9FUNG</name>
<sequence>MAVNSVKRKRSQAQALNSKKDKKAAFSKVPVESDKVETKNIEDSSDDSSSDSSDDGFEPGYDEDADQMQIETADVADEIKEQRSKLEAFDDLYRPPTAEEMMVLSETSHLYRSNLFRLQMDELLNETKIDRSSKGFKSLDMALKKIRQTLMNSNPIKSQPINAAIESLEKKAKHILGNKTSFTVPVPGVTPPSGALYSVHYEPPKEVNVIGSYALGMAARMRGGFNVDLSVQIPEAGMFQDKDHLNYRYFHKRAYYLAALQLILLESDLGNMFEITRGHLNSDYRLPILYIRPKSINNTLKGEKCPKELDFSTTGATIRILPTITTTTLPIRKLSPERNHIRYNFIESQFLKKSEEGHSSEADTIPTPKYNAALLTDCMMLTHTSYLHATAEKCPSFIDAALLIKIWWRQRGYGKYLTNDQSSKGRDSGSINGFVLTMMLAWVINGYVPNRNAPRLSTGMSAYQLFKGFLAFLSQHDFSKSPLSFHNLSNDPDAFSMESFVSNYEGVLVDPTGKLNILAGASDWELKHLRLEGRKGNDYLDDSSQDRFEAIFLQPIDTPATNSDHLIKLELLSEYSFDDVIQEPSKKSEREIINAIDCGNYGRAVLNKLVSILNTGLDKRVELIIPYCVGTASNQSNLDDNDADANSVQVLSTFMLSIFVNPEHALRLVDLGPQPDVEKEESKKHEFLWGDKSDLRRFRDGSIRLATVWGHGKNSAEQRSEIIPRMVAYLLRYHFGIQASPEILTSEEVEFADKGPGKKSPLSSDSLGTSLSSISTQINGFVASSYDPSPDFALSATDPSGLPTPDTFESAIRALNQLSQEMASLDDELPLRVLTLHSVAPGLRYASVQPPKPLPAEITDGTTSHPDDSYTEPLTVLVEFERSSKWPDNLVPMQKLKSAFLHRLGQLYTRKYTNSTFTPVSKLFGHGINSGSDIGAPGTSGNWKDFGYDEPDVFIDLYHGNSGLTFRLVLKNDSEVYFLNKKVQAYKAQDEKAKAEAVHAALTRWRRTYEWRPDHHRRIHALCQRFHPGASLSIRLFKRWLASHMLLGTKDGVPEEVAELMVASVFTDPAPYIAIPSTGYSGFVRVLERLSSWAWKEEPLVVDFAASEENQDKDDDLSSSAENSKTKRLVGMLPEARNAIQKAFSDAKAKGKVNGGWFISTEFDPSSERWGIGSPVITKRLKTLCKASLSCLNTLFETGTQAHISQMFITPLDHYDFLIRIDPSMCCRRYEQPPAWAFGIEESTNDAADKSNNERYEKFKNLLPLVRQQITSKRQNPNPFGHPGMVGFDPISLYVRDLRALYHDVALFFYDQLGGSTIGGIWIPSAKNHQVALKAHLGINTKPIADEKETKSKKSSKDPEQLPNAVHLNIDAVLNEILTLGDGLVDDIELK</sequence>
<feature type="domain" description="Nrap protein" evidence="8">
    <location>
        <begin position="564"/>
        <end position="735"/>
    </location>
</feature>
<protein>
    <submittedName>
        <fullName evidence="12">U3 snoRNP protein</fullName>
    </submittedName>
</protein>
<dbReference type="InterPro" id="IPR035369">
    <property type="entry name" value="Nrap_D4"/>
</dbReference>
<evidence type="ECO:0000256" key="4">
    <source>
        <dbReference type="ARBA" id="ARBA00023242"/>
    </source>
</evidence>
<organism evidence="12 13">
    <name type="scientific">Mycoemilia scoparia</name>
    <dbReference type="NCBI Taxonomy" id="417184"/>
    <lineage>
        <taxon>Eukaryota</taxon>
        <taxon>Fungi</taxon>
        <taxon>Fungi incertae sedis</taxon>
        <taxon>Zoopagomycota</taxon>
        <taxon>Kickxellomycotina</taxon>
        <taxon>Kickxellomycetes</taxon>
        <taxon>Kickxellales</taxon>
        <taxon>Kickxellaceae</taxon>
        <taxon>Mycoemilia</taxon>
    </lineage>
</organism>
<dbReference type="Pfam" id="PF17407">
    <property type="entry name" value="Nrap_D6"/>
    <property type="match status" value="1"/>
</dbReference>
<dbReference type="InterPro" id="IPR035368">
    <property type="entry name" value="Nrap_D3"/>
</dbReference>
<dbReference type="InterPro" id="IPR035371">
    <property type="entry name" value="Nrap_D6"/>
</dbReference>
<reference evidence="12" key="1">
    <citation type="submission" date="2022-07" db="EMBL/GenBank/DDBJ databases">
        <title>Phylogenomic reconstructions and comparative analyses of Kickxellomycotina fungi.</title>
        <authorList>
            <person name="Reynolds N.K."/>
            <person name="Stajich J.E."/>
            <person name="Barry K."/>
            <person name="Grigoriev I.V."/>
            <person name="Crous P."/>
            <person name="Smith M.E."/>
        </authorList>
    </citation>
    <scope>NUCLEOTIDE SEQUENCE</scope>
    <source>
        <strain evidence="12">NBRC 100468</strain>
    </source>
</reference>
<keyword evidence="3" id="KW-0694">RNA-binding</keyword>
<dbReference type="Gene3D" id="1.10.1410.10">
    <property type="match status" value="2"/>
</dbReference>
<evidence type="ECO:0000259" key="6">
    <source>
        <dbReference type="Pfam" id="PF03813"/>
    </source>
</evidence>
<evidence type="ECO:0000259" key="10">
    <source>
        <dbReference type="Pfam" id="PF17406"/>
    </source>
</evidence>
<dbReference type="Pfam" id="PF17406">
    <property type="entry name" value="Nrap_D5"/>
    <property type="match status" value="1"/>
</dbReference>
<dbReference type="GO" id="GO:0034456">
    <property type="term" value="C:UTP-C complex"/>
    <property type="evidence" value="ECO:0007669"/>
    <property type="project" value="TreeGrafter"/>
</dbReference>
<comment type="subcellular location">
    <subcellularLocation>
        <location evidence="1">Nucleus</location>
        <location evidence="1">Nucleolus</location>
    </subcellularLocation>
</comment>
<dbReference type="Pfam" id="PF17403">
    <property type="entry name" value="Nrap_D2"/>
    <property type="match status" value="1"/>
</dbReference>
<dbReference type="InterPro" id="IPR035082">
    <property type="entry name" value="Nrap_D1"/>
</dbReference>
<dbReference type="Proteomes" id="UP001150538">
    <property type="component" value="Unassembled WGS sequence"/>
</dbReference>
<evidence type="ECO:0000313" key="12">
    <source>
        <dbReference type="EMBL" id="KAJ1917766.1"/>
    </source>
</evidence>
<dbReference type="InterPro" id="IPR035367">
    <property type="entry name" value="Nrap_D2"/>
</dbReference>
<evidence type="ECO:0000259" key="7">
    <source>
        <dbReference type="Pfam" id="PF17403"/>
    </source>
</evidence>
<accession>A0A9W7ZW07</accession>
<dbReference type="InterPro" id="IPR005554">
    <property type="entry name" value="NOL6/Upt22"/>
</dbReference>
<dbReference type="Pfam" id="PF17405">
    <property type="entry name" value="Nrap_D4"/>
    <property type="match status" value="1"/>
</dbReference>
<evidence type="ECO:0000259" key="11">
    <source>
        <dbReference type="Pfam" id="PF17407"/>
    </source>
</evidence>
<evidence type="ECO:0000259" key="9">
    <source>
        <dbReference type="Pfam" id="PF17405"/>
    </source>
</evidence>
<keyword evidence="4" id="KW-0539">Nucleus</keyword>
<feature type="domain" description="Nrap protein" evidence="6">
    <location>
        <begin position="227"/>
        <end position="392"/>
    </location>
</feature>
<evidence type="ECO:0000256" key="2">
    <source>
        <dbReference type="ARBA" id="ARBA00006674"/>
    </source>
</evidence>
<evidence type="ECO:0000256" key="5">
    <source>
        <dbReference type="SAM" id="MobiDB-lite"/>
    </source>
</evidence>
<feature type="domain" description="Nrap protein" evidence="11">
    <location>
        <begin position="1212"/>
        <end position="1388"/>
    </location>
</feature>